<name>A0ABM5PQ05_9CORY</name>
<evidence type="ECO:0000313" key="3">
    <source>
        <dbReference type="EMBL" id="AHI20028.1"/>
    </source>
</evidence>
<feature type="region of interest" description="Disordered" evidence="1">
    <location>
        <begin position="33"/>
        <end position="57"/>
    </location>
</feature>
<keyword evidence="2" id="KW-0732">Signal</keyword>
<dbReference type="GeneID" id="82877605"/>
<feature type="compositionally biased region" description="Polar residues" evidence="1">
    <location>
        <begin position="33"/>
        <end position="53"/>
    </location>
</feature>
<sequence length="347" mass="36395">MYSSSGAKKFLVGAVAASSLVITACGYNPNEGSDTEVQGNATPAASPEASNPAGSVEEHAEISDIDHVGDTLAVRSGDTITFGSADSLGDPLHISPECGDLTSSAGNFFIGCGDKVYKIDPENPGEPRIIPVDVEFPVTAATELSTGELFLASDEAAEIVIYKNGDVIDDFKVEDPTDQLLAIPNRDGVDNVVRTYGADTTIQSLDWENSREGGRLRAGLGLGQATVGEDGTILVSDTVGGRLMVYTSEDVIRQHQFGPVDGSPWGVSWDEERQIAWITTTDNNLVHGFDISTGVPELVTTLDTVADAQHIEALNNGDLVIGSASGDGLQTIPATEVNDTVDNPEQS</sequence>
<accession>A0ABM5PQ05</accession>
<dbReference type="RefSeq" id="WP_025387548.1">
    <property type="nucleotide sequence ID" value="NZ_CP004350.1"/>
</dbReference>
<evidence type="ECO:0000313" key="4">
    <source>
        <dbReference type="Proteomes" id="UP000019226"/>
    </source>
</evidence>
<dbReference type="Proteomes" id="UP000019226">
    <property type="component" value="Chromosome"/>
</dbReference>
<evidence type="ECO:0000256" key="2">
    <source>
        <dbReference type="SAM" id="SignalP"/>
    </source>
</evidence>
<proteinExistence type="predicted"/>
<dbReference type="SUPFAM" id="SSF101898">
    <property type="entry name" value="NHL repeat"/>
    <property type="match status" value="1"/>
</dbReference>
<dbReference type="EMBL" id="CP004350">
    <property type="protein sequence ID" value="AHI20028.1"/>
    <property type="molecule type" value="Genomic_DNA"/>
</dbReference>
<reference evidence="4" key="1">
    <citation type="submission" date="2013-02" db="EMBL/GenBank/DDBJ databases">
        <title>The complete genome sequence of Corynebacterium casei LMG S-19264 (=DSM 44701).</title>
        <authorList>
            <person name="Ruckert C."/>
            <person name="Albersmeier A."/>
            <person name="Kalinowski J."/>
        </authorList>
    </citation>
    <scope>NUCLEOTIDE SEQUENCE [LARGE SCALE GENOMIC DNA]</scope>
    <source>
        <strain evidence="4">LMG S-19264</strain>
    </source>
</reference>
<feature type="signal peptide" evidence="2">
    <location>
        <begin position="1"/>
        <end position="24"/>
    </location>
</feature>
<evidence type="ECO:0000256" key="1">
    <source>
        <dbReference type="SAM" id="MobiDB-lite"/>
    </source>
</evidence>
<protein>
    <submittedName>
        <fullName evidence="3">Prolipoprotein LppL</fullName>
    </submittedName>
</protein>
<organism evidence="3 4">
    <name type="scientific">Corynebacterium casei LMG S-19264</name>
    <dbReference type="NCBI Taxonomy" id="1285583"/>
    <lineage>
        <taxon>Bacteria</taxon>
        <taxon>Bacillati</taxon>
        <taxon>Actinomycetota</taxon>
        <taxon>Actinomycetes</taxon>
        <taxon>Mycobacteriales</taxon>
        <taxon>Corynebacteriaceae</taxon>
        <taxon>Corynebacterium</taxon>
    </lineage>
</organism>
<keyword evidence="4" id="KW-1185">Reference proteome</keyword>
<feature type="chain" id="PRO_5045707098" evidence="2">
    <location>
        <begin position="25"/>
        <end position="347"/>
    </location>
</feature>
<gene>
    <name evidence="3" type="ORF">CCASEI_07285</name>
</gene>